<dbReference type="SMART" id="SM00047">
    <property type="entry name" value="LYZ2"/>
    <property type="match status" value="1"/>
</dbReference>
<gene>
    <name evidence="14" type="primary">flgJ</name>
    <name evidence="14" type="ORF">QLH52_23135</name>
</gene>
<evidence type="ECO:0000256" key="5">
    <source>
        <dbReference type="ARBA" id="ARBA00013433"/>
    </source>
</evidence>
<sequence length="348" mass="38502">MLNVDSASVYTDFNGLAKLKQGAREQSPEAIKEVAKQFESVFLGMIMKNMRQAKLSEGILDSQQTQFYQDMYDQQMSVHLAGKPGIGFADLIAQQLSPKQNKDEEQDKQLSTGDFLNRAAGTGASNKPDHHQSLRAGEESEESLPLDASGLSSMERSLARLERSQNALADQWQTLDDKVSSENDRPLTSRDEFVNQLRPHAEQAARSLGVDPNVLLAQAALETGWGQGMVKNPQGDNSFNLFNIKADRSWQGKQAKTMTLEYAGGVAKKEMAGFRAYDSYKESFDDYVNFIKTNPRYSEALKKAGNAGHYLHELQQAGYATDPRYAEKVMTIYHSQTAAQVAALKSAG</sequence>
<comment type="subcellular location">
    <subcellularLocation>
        <location evidence="2">Periplasm</location>
    </subcellularLocation>
</comment>
<name>A0ABU4UL21_9GAMM</name>
<feature type="compositionally biased region" description="Basic and acidic residues" evidence="12">
    <location>
        <begin position="127"/>
        <end position="138"/>
    </location>
</feature>
<evidence type="ECO:0000256" key="4">
    <source>
        <dbReference type="ARBA" id="ARBA00007974"/>
    </source>
</evidence>
<keyword evidence="14" id="KW-0282">Flagellum</keyword>
<comment type="similarity">
    <text evidence="4">In the C-terminal section; belongs to the glycosyl hydrolase 73 family.</text>
</comment>
<dbReference type="EMBL" id="JAXARY010000034">
    <property type="protein sequence ID" value="MDX8130204.1"/>
    <property type="molecule type" value="Genomic_DNA"/>
</dbReference>
<organism evidence="14 15">
    <name type="scientific">Methylomonas defluvii</name>
    <dbReference type="NCBI Taxonomy" id="3045149"/>
    <lineage>
        <taxon>Bacteria</taxon>
        <taxon>Pseudomonadati</taxon>
        <taxon>Pseudomonadota</taxon>
        <taxon>Gammaproteobacteria</taxon>
        <taxon>Methylococcales</taxon>
        <taxon>Methylococcaceae</taxon>
        <taxon>Methylomonas</taxon>
    </lineage>
</organism>
<evidence type="ECO:0000313" key="15">
    <source>
        <dbReference type="Proteomes" id="UP001284537"/>
    </source>
</evidence>
<evidence type="ECO:0000256" key="7">
    <source>
        <dbReference type="ARBA" id="ARBA00022795"/>
    </source>
</evidence>
<dbReference type="Gene3D" id="1.10.530.10">
    <property type="match status" value="1"/>
</dbReference>
<keyword evidence="7" id="KW-1005">Bacterial flagellum biogenesis</keyword>
<feature type="region of interest" description="Disordered" evidence="12">
    <location>
        <begin position="116"/>
        <end position="149"/>
    </location>
</feature>
<dbReference type="PANTHER" id="PTHR33308">
    <property type="entry name" value="PEPTIDOGLYCAN HYDROLASE FLGJ"/>
    <property type="match status" value="1"/>
</dbReference>
<accession>A0ABU4UL21</accession>
<dbReference type="SUPFAM" id="SSF53955">
    <property type="entry name" value="Lysozyme-like"/>
    <property type="match status" value="1"/>
</dbReference>
<evidence type="ECO:0000256" key="9">
    <source>
        <dbReference type="ARBA" id="ARBA00023295"/>
    </source>
</evidence>
<comment type="function">
    <text evidence="1">Flagellum-specific muramidase which hydrolyzes the peptidoglycan layer to assemble the rod structure in the periplasmic space.</text>
</comment>
<dbReference type="Pfam" id="PF10135">
    <property type="entry name" value="Rod-binding"/>
    <property type="match status" value="1"/>
</dbReference>
<keyword evidence="10" id="KW-0961">Cell wall biogenesis/degradation</keyword>
<protein>
    <recommendedName>
        <fullName evidence="5">Peptidoglycan hydrolase FlgJ</fullName>
    </recommendedName>
    <alternativeName>
        <fullName evidence="11">Muramidase FlgJ</fullName>
    </alternativeName>
</protein>
<comment type="similarity">
    <text evidence="3">In the N-terminal section; belongs to the FlgJ family.</text>
</comment>
<comment type="caution">
    <text evidence="14">The sequence shown here is derived from an EMBL/GenBank/DDBJ whole genome shotgun (WGS) entry which is preliminary data.</text>
</comment>
<dbReference type="InterPro" id="IPR019301">
    <property type="entry name" value="Flagellar_prot_FlgJ_N"/>
</dbReference>
<keyword evidence="6" id="KW-0574">Periplasm</keyword>
<evidence type="ECO:0000256" key="3">
    <source>
        <dbReference type="ARBA" id="ARBA00006880"/>
    </source>
</evidence>
<evidence type="ECO:0000256" key="8">
    <source>
        <dbReference type="ARBA" id="ARBA00022801"/>
    </source>
</evidence>
<feature type="domain" description="Mannosyl-glycoprotein endo-beta-N-acetylglucosamidase-like" evidence="13">
    <location>
        <begin position="178"/>
        <end position="346"/>
    </location>
</feature>
<keyword evidence="14" id="KW-0966">Cell projection</keyword>
<evidence type="ECO:0000313" key="14">
    <source>
        <dbReference type="EMBL" id="MDX8130204.1"/>
    </source>
</evidence>
<dbReference type="PANTHER" id="PTHR33308:SF9">
    <property type="entry name" value="PEPTIDOGLYCAN HYDROLASE FLGJ"/>
    <property type="match status" value="1"/>
</dbReference>
<evidence type="ECO:0000259" key="13">
    <source>
        <dbReference type="SMART" id="SM00047"/>
    </source>
</evidence>
<evidence type="ECO:0000256" key="10">
    <source>
        <dbReference type="ARBA" id="ARBA00023316"/>
    </source>
</evidence>
<dbReference type="GO" id="GO:0016787">
    <property type="term" value="F:hydrolase activity"/>
    <property type="evidence" value="ECO:0007669"/>
    <property type="project" value="UniProtKB-KW"/>
</dbReference>
<keyword evidence="14" id="KW-0969">Cilium</keyword>
<evidence type="ECO:0000256" key="12">
    <source>
        <dbReference type="SAM" id="MobiDB-lite"/>
    </source>
</evidence>
<evidence type="ECO:0000256" key="2">
    <source>
        <dbReference type="ARBA" id="ARBA00004418"/>
    </source>
</evidence>
<evidence type="ECO:0000256" key="11">
    <source>
        <dbReference type="ARBA" id="ARBA00030835"/>
    </source>
</evidence>
<dbReference type="RefSeq" id="WP_319963113.1">
    <property type="nucleotide sequence ID" value="NZ_JAXARY010000034.1"/>
</dbReference>
<evidence type="ECO:0000256" key="6">
    <source>
        <dbReference type="ARBA" id="ARBA00022764"/>
    </source>
</evidence>
<evidence type="ECO:0000256" key="1">
    <source>
        <dbReference type="ARBA" id="ARBA00002954"/>
    </source>
</evidence>
<reference evidence="14 15" key="1">
    <citation type="submission" date="2023-11" db="EMBL/GenBank/DDBJ databases">
        <authorList>
            <person name="Ouyang M.-Y."/>
        </authorList>
    </citation>
    <scope>NUCLEOTIDE SEQUENCE [LARGE SCALE GENOMIC DNA]</scope>
    <source>
        <strain evidence="14 15">OY6</strain>
    </source>
</reference>
<dbReference type="Proteomes" id="UP001284537">
    <property type="component" value="Unassembled WGS sequence"/>
</dbReference>
<dbReference type="Gene3D" id="2.10.70.40">
    <property type="entry name" value="peptidoglycan hydrolase"/>
    <property type="match status" value="1"/>
</dbReference>
<keyword evidence="15" id="KW-1185">Reference proteome</keyword>
<dbReference type="Pfam" id="PF01832">
    <property type="entry name" value="Glucosaminidase"/>
    <property type="match status" value="1"/>
</dbReference>
<dbReference type="InterPro" id="IPR023346">
    <property type="entry name" value="Lysozyme-like_dom_sf"/>
</dbReference>
<dbReference type="InterPro" id="IPR002901">
    <property type="entry name" value="MGlyc_endo_b_GlcNAc-like_dom"/>
</dbReference>
<proteinExistence type="inferred from homology"/>
<keyword evidence="8 14" id="KW-0378">Hydrolase</keyword>
<dbReference type="NCBIfam" id="TIGR02541">
    <property type="entry name" value="flagell_FlgJ"/>
    <property type="match status" value="1"/>
</dbReference>
<dbReference type="InterPro" id="IPR013377">
    <property type="entry name" value="FlgJ"/>
</dbReference>
<dbReference type="PRINTS" id="PR01002">
    <property type="entry name" value="FLGFLGJ"/>
</dbReference>
<dbReference type="InterPro" id="IPR051056">
    <property type="entry name" value="Glycosyl_Hydrolase_73"/>
</dbReference>
<keyword evidence="9" id="KW-0326">Glycosidase</keyword>